<evidence type="ECO:0000313" key="2">
    <source>
        <dbReference type="Proteomes" id="UP000651475"/>
    </source>
</evidence>
<reference evidence="1 2" key="1">
    <citation type="submission" date="2020-08" db="EMBL/GenBank/DDBJ databases">
        <title>Genome public.</title>
        <authorList>
            <person name="Liu C."/>
            <person name="Sun Q."/>
        </authorList>
    </citation>
    <scope>NUCLEOTIDE SEQUENCE [LARGE SCALE GENOMIC DNA]</scope>
    <source>
        <strain evidence="1 2">NSJ-79</strain>
    </source>
</reference>
<dbReference type="Proteomes" id="UP000651475">
    <property type="component" value="Unassembled WGS sequence"/>
</dbReference>
<proteinExistence type="predicted"/>
<evidence type="ECO:0000313" key="1">
    <source>
        <dbReference type="EMBL" id="MBC5633036.1"/>
    </source>
</evidence>
<gene>
    <name evidence="1" type="ORF">H8S65_09670</name>
</gene>
<dbReference type="EMBL" id="JACOOJ010000014">
    <property type="protein sequence ID" value="MBC5633036.1"/>
    <property type="molecule type" value="Genomic_DNA"/>
</dbReference>
<protein>
    <submittedName>
        <fullName evidence="1">Uncharacterized protein</fullName>
    </submittedName>
</protein>
<dbReference type="RefSeq" id="WP_186929787.1">
    <property type="nucleotide sequence ID" value="NZ_JACOOJ010000014.1"/>
</dbReference>
<name>A0ABR7DNP6_9BACT</name>
<organism evidence="1 2">
    <name type="scientific">Parabacteroides hominis</name>
    <dbReference type="NCBI Taxonomy" id="2763057"/>
    <lineage>
        <taxon>Bacteria</taxon>
        <taxon>Pseudomonadati</taxon>
        <taxon>Bacteroidota</taxon>
        <taxon>Bacteroidia</taxon>
        <taxon>Bacteroidales</taxon>
        <taxon>Tannerellaceae</taxon>
        <taxon>Parabacteroides</taxon>
    </lineage>
</organism>
<keyword evidence="2" id="KW-1185">Reference proteome</keyword>
<sequence>MQIYIHVKQLGKRRNVIDKKAMQLDKVPGNTASLIAGIVALQVQEYNQRLEQSELLKYLTDEEIQAKATAGKISFDINYNGMAADTEKAVRNALQSFEDGIFRIFADGKELESLQEPVSLQEGSELTFVRLTMLAGRMW</sequence>
<comment type="caution">
    <text evidence="1">The sequence shown here is derived from an EMBL/GenBank/DDBJ whole genome shotgun (WGS) entry which is preliminary data.</text>
</comment>
<accession>A0ABR7DNP6</accession>